<evidence type="ECO:0000256" key="1">
    <source>
        <dbReference type="SAM" id="MobiDB-lite"/>
    </source>
</evidence>
<reference evidence="3" key="1">
    <citation type="submission" date="2014-09" db="EMBL/GenBank/DDBJ databases">
        <authorList>
            <person name="Magalhaes I.L.F."/>
            <person name="Oliveira U."/>
            <person name="Santos F.R."/>
            <person name="Vidigal T.H.D.A."/>
            <person name="Brescovit A.D."/>
            <person name="Santos A.J."/>
        </authorList>
    </citation>
    <scope>NUCLEOTIDE SEQUENCE</scope>
    <source>
        <tissue evidence="3">Shoot tissue taken approximately 20 cm above the soil surface</tissue>
    </source>
</reference>
<reference evidence="3" key="2">
    <citation type="journal article" date="2015" name="Data Brief">
        <title>Shoot transcriptome of the giant reed, Arundo donax.</title>
        <authorList>
            <person name="Barrero R.A."/>
            <person name="Guerrero F.D."/>
            <person name="Moolhuijzen P."/>
            <person name="Goolsby J.A."/>
            <person name="Tidwell J."/>
            <person name="Bellgard S.E."/>
            <person name="Bellgard M.I."/>
        </authorList>
    </citation>
    <scope>NUCLEOTIDE SEQUENCE</scope>
    <source>
        <tissue evidence="3">Shoot tissue taken approximately 20 cm above the soil surface</tissue>
    </source>
</reference>
<name>A0A0A8YM72_ARUDO</name>
<feature type="domain" description="Thioredoxin" evidence="2">
    <location>
        <begin position="2"/>
        <end position="47"/>
    </location>
</feature>
<proteinExistence type="predicted"/>
<feature type="region of interest" description="Disordered" evidence="1">
    <location>
        <begin position="50"/>
        <end position="82"/>
    </location>
</feature>
<evidence type="ECO:0000313" key="3">
    <source>
        <dbReference type="EMBL" id="JAD26663.1"/>
    </source>
</evidence>
<accession>A0A0A8YM72</accession>
<dbReference type="InterPro" id="IPR036249">
    <property type="entry name" value="Thioredoxin-like_sf"/>
</dbReference>
<evidence type="ECO:0000259" key="2">
    <source>
        <dbReference type="Pfam" id="PF00085"/>
    </source>
</evidence>
<dbReference type="InterPro" id="IPR013766">
    <property type="entry name" value="Thioredoxin_domain"/>
</dbReference>
<dbReference type="SUPFAM" id="SSF52833">
    <property type="entry name" value="Thioredoxin-like"/>
    <property type="match status" value="1"/>
</dbReference>
<organism evidence="3">
    <name type="scientific">Arundo donax</name>
    <name type="common">Giant reed</name>
    <name type="synonym">Donax arundinaceus</name>
    <dbReference type="NCBI Taxonomy" id="35708"/>
    <lineage>
        <taxon>Eukaryota</taxon>
        <taxon>Viridiplantae</taxon>
        <taxon>Streptophyta</taxon>
        <taxon>Embryophyta</taxon>
        <taxon>Tracheophyta</taxon>
        <taxon>Spermatophyta</taxon>
        <taxon>Magnoliopsida</taxon>
        <taxon>Liliopsida</taxon>
        <taxon>Poales</taxon>
        <taxon>Poaceae</taxon>
        <taxon>PACMAD clade</taxon>
        <taxon>Arundinoideae</taxon>
        <taxon>Arundineae</taxon>
        <taxon>Arundo</taxon>
    </lineage>
</organism>
<sequence>MDATTNNVPSDFRVEGYPTMYFYSSGGNLLSYEGGRTAEAIIDFIKKNKGSKPGEAAVEDDAAQTDVTGEEETAPESVKDEL</sequence>
<dbReference type="EMBL" id="GBRH01271232">
    <property type="protein sequence ID" value="JAD26663.1"/>
    <property type="molecule type" value="Transcribed_RNA"/>
</dbReference>
<dbReference type="Pfam" id="PF00085">
    <property type="entry name" value="Thioredoxin"/>
    <property type="match status" value="1"/>
</dbReference>
<dbReference type="Gene3D" id="3.40.30.10">
    <property type="entry name" value="Glutaredoxin"/>
    <property type="match status" value="1"/>
</dbReference>
<feature type="compositionally biased region" description="Acidic residues" evidence="1">
    <location>
        <begin position="57"/>
        <end position="74"/>
    </location>
</feature>
<dbReference type="AlphaFoldDB" id="A0A0A8YM72"/>
<protein>
    <submittedName>
        <fullName evidence="3">PDIL1-1</fullName>
    </submittedName>
</protein>